<feature type="coiled-coil region" evidence="3">
    <location>
        <begin position="140"/>
        <end position="195"/>
    </location>
</feature>
<feature type="region of interest" description="Disordered" evidence="4">
    <location>
        <begin position="570"/>
        <end position="592"/>
    </location>
</feature>
<dbReference type="EMBL" id="CAXAMM010001531">
    <property type="protein sequence ID" value="CAK8992274.1"/>
    <property type="molecule type" value="Genomic_DNA"/>
</dbReference>
<feature type="region of interest" description="Disordered" evidence="4">
    <location>
        <begin position="676"/>
        <end position="702"/>
    </location>
</feature>
<organism evidence="6 7">
    <name type="scientific">Durusdinium trenchii</name>
    <dbReference type="NCBI Taxonomy" id="1381693"/>
    <lineage>
        <taxon>Eukaryota</taxon>
        <taxon>Sar</taxon>
        <taxon>Alveolata</taxon>
        <taxon>Dinophyceae</taxon>
        <taxon>Suessiales</taxon>
        <taxon>Symbiodiniaceae</taxon>
        <taxon>Durusdinium</taxon>
    </lineage>
</organism>
<dbReference type="InterPro" id="IPR003958">
    <property type="entry name" value="CBFA_NFYB_domain"/>
</dbReference>
<feature type="region of interest" description="Disordered" evidence="4">
    <location>
        <begin position="956"/>
        <end position="1176"/>
    </location>
</feature>
<evidence type="ECO:0000256" key="1">
    <source>
        <dbReference type="ARBA" id="ARBA00004123"/>
    </source>
</evidence>
<proteinExistence type="predicted"/>
<evidence type="ECO:0000256" key="3">
    <source>
        <dbReference type="SAM" id="Coils"/>
    </source>
</evidence>
<sequence length="1271" mass="141799">MSADAPLASRGPGAGGSDADGAGAATRAGPLEAREHGGQAGGMRTLQNCERAAEQDPHLLLQLRQVLLSAEKQAFDNESSKRRTRELERTIEELEKGNEERDAQLQQARGKLNQMAQFAEQQKNHICRLQKAAQDEKKVRAGLEKSMEAFRSRIEELDLNLEAKEATGQNALQDLEQARSRVTSLEKDLKERERQFHDARVHFETRVSELQKHCVDMQRQCTDANTKNKSLQVQVRSLETQVQSLVELKEEAHSKLESAEDLNKKQEQEITRLRNDIAHHESTNASLKDKAELGSKEISGLQKQLSASKARLDLAEEKQSERELLHNAKEQQWRNKLDALQVKLKEQDQEARSKLDKVRADLEQESASSMTLRTELESAAKARDRLQTRIEGLQEEIEAHSACASDQAAALQVQLKTMQEERDQERTKNVELQEQLCVVNDRLDREVSRRKNDSKSRASAEAEFSQKLDQLRIELTRAQIGKEKESNRAKQAVLDHGKVMARLGSLEQAMATSGMEEEQVKRKLGDQVNRLGKQILSLQQAKSELEETLSGKLEDARQEHTIAEEKWAEERKSLKQKADQAQNEVQRKSNDLAALEKERDRLSTELQESQKSVRACEAQMLAGTKALKQLKIHGAEWKDKAMALSGQLNMAKETARKVQEEQAKLYRAQLREVSEKLDDTKRSLEQQKGRSAEAEQSTNRLQQTTASQILSFNEKIRALSRSNEALQSELAALHSGLKLSKQREASATEANEKLLSEMKSRQADFNEQLTAASAAMQAIRRDKAQLELERVRLQDELNDARLSQDRHKDDWQGSIKTLKRQKQELETELDHMKSSQTETDAKLRRFARENAELRENEARRTKAAKGPKRVLQGKRPKSASRVQQTAPSAASILSDAKLKQRIDDLFGTDPVAVYKHSKDVDLLLKFSNLLNVESIASAAASLLRGVHSGPRASSFSMAAGAHAQEQEQGRGGDRGDRVADEAAKRDGPDAAEGAVAQGQELGCDAEVTDKRSSVEEPGPPETETESGRRERPPRERALIQGSKGDRAFPDRGASDGAAGETRAVKREDDLEESHSGAAPPCDANGDAGSPASAVETGGEAQVNGTGEASDRIKTKGKNNEQLQERVKGEQEHKVEDGQEAKVERDDVADDDDRPGGHGAEEEPKIGQKRRRHMVSRHSLVEGEGEVIRSGTIKRIMKLDKDVRMTSAEAVFLVSKASEIFLGECAVRALDNANGRNQKLVVKYQDLCKVLRETERFAVLKELLPDISKHIK</sequence>
<feature type="compositionally biased region" description="Basic residues" evidence="4">
    <location>
        <begin position="1166"/>
        <end position="1175"/>
    </location>
</feature>
<keyword evidence="7" id="KW-1185">Reference proteome</keyword>
<feature type="compositionally biased region" description="Low complexity" evidence="4">
    <location>
        <begin position="19"/>
        <end position="30"/>
    </location>
</feature>
<gene>
    <name evidence="6" type="ORF">SCF082_LOCUS3036</name>
</gene>
<dbReference type="Proteomes" id="UP001642464">
    <property type="component" value="Unassembled WGS sequence"/>
</dbReference>
<keyword evidence="3" id="KW-0175">Coiled coil</keyword>
<feature type="domain" description="Transcription factor CBF/NF-Y/archaeal histone" evidence="5">
    <location>
        <begin position="1191"/>
        <end position="1250"/>
    </location>
</feature>
<protein>
    <recommendedName>
        <fullName evidence="5">Transcription factor CBF/NF-Y/archaeal histone domain-containing protein</fullName>
    </recommendedName>
</protein>
<feature type="compositionally biased region" description="Basic and acidic residues" evidence="4">
    <location>
        <begin position="676"/>
        <end position="693"/>
    </location>
</feature>
<feature type="region of interest" description="Disordered" evidence="4">
    <location>
        <begin position="853"/>
        <end position="889"/>
    </location>
</feature>
<feature type="compositionally biased region" description="Basic and acidic residues" evidence="4">
    <location>
        <begin position="1025"/>
        <end position="1053"/>
    </location>
</feature>
<dbReference type="PANTHER" id="PTHR10252:SF54">
    <property type="entry name" value="CHROMATIN ACCESSIBILITY COMPLEX PROTEIN 1"/>
    <property type="match status" value="1"/>
</dbReference>
<comment type="caution">
    <text evidence="6">The sequence shown here is derived from an EMBL/GenBank/DDBJ whole genome shotgun (WGS) entry which is preliminary data.</text>
</comment>
<feature type="compositionally biased region" description="Basic and acidic residues" evidence="4">
    <location>
        <begin position="1062"/>
        <end position="1074"/>
    </location>
</feature>
<feature type="coiled-coil region" evidence="3">
    <location>
        <begin position="769"/>
        <end position="838"/>
    </location>
</feature>
<evidence type="ECO:0000313" key="7">
    <source>
        <dbReference type="Proteomes" id="UP001642464"/>
    </source>
</evidence>
<dbReference type="CDD" id="cd22929">
    <property type="entry name" value="HFD_POLE4-like"/>
    <property type="match status" value="1"/>
</dbReference>
<feature type="compositionally biased region" description="Basic and acidic residues" evidence="4">
    <location>
        <begin position="1153"/>
        <end position="1165"/>
    </location>
</feature>
<feature type="region of interest" description="Disordered" evidence="4">
    <location>
        <begin position="1"/>
        <end position="50"/>
    </location>
</feature>
<accession>A0ABP0HS87</accession>
<name>A0ABP0HS87_9DINO</name>
<dbReference type="SUPFAM" id="SSF47113">
    <property type="entry name" value="Histone-fold"/>
    <property type="match status" value="1"/>
</dbReference>
<evidence type="ECO:0000256" key="2">
    <source>
        <dbReference type="ARBA" id="ARBA00023242"/>
    </source>
</evidence>
<feature type="coiled-coil region" evidence="3">
    <location>
        <begin position="221"/>
        <end position="435"/>
    </location>
</feature>
<dbReference type="InterPro" id="IPR050568">
    <property type="entry name" value="Transcr_DNA_Rep_Reg"/>
</dbReference>
<dbReference type="InterPro" id="IPR009072">
    <property type="entry name" value="Histone-fold"/>
</dbReference>
<evidence type="ECO:0000259" key="5">
    <source>
        <dbReference type="Pfam" id="PF00808"/>
    </source>
</evidence>
<feature type="compositionally biased region" description="Basic residues" evidence="4">
    <location>
        <begin position="861"/>
        <end position="878"/>
    </location>
</feature>
<evidence type="ECO:0000256" key="4">
    <source>
        <dbReference type="SAM" id="MobiDB-lite"/>
    </source>
</evidence>
<dbReference type="PANTHER" id="PTHR10252">
    <property type="entry name" value="HISTONE-LIKE TRANSCRIPTION FACTOR CCAAT-RELATED"/>
    <property type="match status" value="1"/>
</dbReference>
<reference evidence="6 7" key="1">
    <citation type="submission" date="2024-02" db="EMBL/GenBank/DDBJ databases">
        <authorList>
            <person name="Chen Y."/>
            <person name="Shah S."/>
            <person name="Dougan E. K."/>
            <person name="Thang M."/>
            <person name="Chan C."/>
        </authorList>
    </citation>
    <scope>NUCLEOTIDE SEQUENCE [LARGE SCALE GENOMIC DNA]</scope>
</reference>
<comment type="subcellular location">
    <subcellularLocation>
        <location evidence="1">Nucleus</location>
    </subcellularLocation>
</comment>
<dbReference type="Pfam" id="PF00808">
    <property type="entry name" value="CBFD_NFYB_HMF"/>
    <property type="match status" value="1"/>
</dbReference>
<feature type="compositionally biased region" description="Basic and acidic residues" evidence="4">
    <location>
        <begin position="964"/>
        <end position="988"/>
    </location>
</feature>
<keyword evidence="2" id="KW-0539">Nucleus</keyword>
<dbReference type="Gene3D" id="1.10.20.10">
    <property type="entry name" value="Histone, subunit A"/>
    <property type="match status" value="1"/>
</dbReference>
<evidence type="ECO:0000313" key="6">
    <source>
        <dbReference type="EMBL" id="CAK8992274.1"/>
    </source>
</evidence>
<feature type="compositionally biased region" description="Basic and acidic residues" evidence="4">
    <location>
        <begin position="1122"/>
        <end position="1145"/>
    </location>
</feature>
<feature type="coiled-coil region" evidence="3">
    <location>
        <begin position="77"/>
        <end position="111"/>
    </location>
</feature>